<evidence type="ECO:0000256" key="8">
    <source>
        <dbReference type="ARBA" id="ARBA00030268"/>
    </source>
</evidence>
<name>A0ABP0JB71_9DINO</name>
<keyword evidence="11" id="KW-1185">Reference proteome</keyword>
<dbReference type="InterPro" id="IPR001412">
    <property type="entry name" value="aa-tRNA-synth_I_CS"/>
</dbReference>
<dbReference type="PRINTS" id="PR01039">
    <property type="entry name" value="TRNASYNTHTRP"/>
</dbReference>
<evidence type="ECO:0000256" key="5">
    <source>
        <dbReference type="ARBA" id="ARBA00022840"/>
    </source>
</evidence>
<gene>
    <name evidence="10" type="ORF">SCF082_LOCUS11105</name>
</gene>
<protein>
    <recommendedName>
        <fullName evidence="2">tryptophan--tRNA ligase</fullName>
        <ecNumber evidence="2">6.1.1.2</ecNumber>
    </recommendedName>
    <alternativeName>
        <fullName evidence="8">Tryptophanyl-tRNA synthetase</fullName>
    </alternativeName>
</protein>
<keyword evidence="5" id="KW-0067">ATP-binding</keyword>
<dbReference type="CDD" id="cd00806">
    <property type="entry name" value="TrpRS_core"/>
    <property type="match status" value="1"/>
</dbReference>
<dbReference type="Proteomes" id="UP001642464">
    <property type="component" value="Unassembled WGS sequence"/>
</dbReference>
<evidence type="ECO:0000256" key="2">
    <source>
        <dbReference type="ARBA" id="ARBA00013161"/>
    </source>
</evidence>
<sequence>MAEGYPEAEAKPKAKKPRPLPPPPPPALATASLLVRGAAARVLGLSPGPCGGELQPIWVTEPGCSKITMSFEGTSREPFPKEDAHNALLIALEAETNRLAAGGRIAVFEMDKADAEKKYGEDIYEPKSQRPDRLRLAHLPGAALVEIPNNWSLCASTSDCGKIEFLAREVEAGSKKKPDTMIMAKKKQVFVKFSVGNPDAPAADIGGEMPSEDEAKALTDKSVRVEVLGVDVKDEAKEEPASKAAKSVTEEVKAEGEMVVDPWSVKGKIDYEKLIRDFGSTKISDDLLERIRKITVGSGRVSDLHCWLRRNIFFSHRELDAICALQEKGKPFYLYTGRGPSSAAMHLGHLLPFMFTQWLQKAFDVPLVIQMTDDEKFLWKGEYDPEKGDNLHVYKRFTIENAKDIIACGFDKKKTFIFSDLEYVGHMYPNIVRVWKAITYNTARGAFGFVGESNIGQSAFPAVQAVPSFPSSFNVPFKGDQHLPCLIPCAIDQDPYFRVTRDIAHKLVPKDHPLKGKPSLIHCKFFPPLTGAEGKMAASDENSAIFLTDTPEDIEKKITKYAFSGGRQTAKEQREKGADLDADVSYQWLRFFLDDDAELQKIEEQYGSGQGEDYWSAGQVKKKLIEVLKQMVKKHQEIRASITDEEVAEWMKVRELDF</sequence>
<dbReference type="PROSITE" id="PS00178">
    <property type="entry name" value="AA_TRNA_LIGASE_I"/>
    <property type="match status" value="1"/>
</dbReference>
<evidence type="ECO:0000256" key="1">
    <source>
        <dbReference type="ARBA" id="ARBA00005594"/>
    </source>
</evidence>
<evidence type="ECO:0000256" key="4">
    <source>
        <dbReference type="ARBA" id="ARBA00022741"/>
    </source>
</evidence>
<evidence type="ECO:0000313" key="10">
    <source>
        <dbReference type="EMBL" id="CAK9011482.1"/>
    </source>
</evidence>
<dbReference type="InterPro" id="IPR014729">
    <property type="entry name" value="Rossmann-like_a/b/a_fold"/>
</dbReference>
<comment type="similarity">
    <text evidence="1">Belongs to the class-I aminoacyl-tRNA synthetase family.</text>
</comment>
<dbReference type="Gene3D" id="3.40.50.620">
    <property type="entry name" value="HUPs"/>
    <property type="match status" value="1"/>
</dbReference>
<keyword evidence="4" id="KW-0547">Nucleotide-binding</keyword>
<evidence type="ECO:0000256" key="3">
    <source>
        <dbReference type="ARBA" id="ARBA00022598"/>
    </source>
</evidence>
<dbReference type="EC" id="6.1.1.2" evidence="2"/>
<evidence type="ECO:0000256" key="6">
    <source>
        <dbReference type="ARBA" id="ARBA00022917"/>
    </source>
</evidence>
<dbReference type="PANTHER" id="PTHR10055">
    <property type="entry name" value="TRYPTOPHANYL-TRNA SYNTHETASE"/>
    <property type="match status" value="1"/>
</dbReference>
<evidence type="ECO:0000313" key="11">
    <source>
        <dbReference type="Proteomes" id="UP001642464"/>
    </source>
</evidence>
<keyword evidence="3" id="KW-0436">Ligase</keyword>
<keyword evidence="6" id="KW-0648">Protein biosynthesis</keyword>
<accession>A0ABP0JB71</accession>
<reference evidence="10 11" key="1">
    <citation type="submission" date="2024-02" db="EMBL/GenBank/DDBJ databases">
        <authorList>
            <person name="Chen Y."/>
            <person name="Shah S."/>
            <person name="Dougan E. K."/>
            <person name="Thang M."/>
            <person name="Chan C."/>
        </authorList>
    </citation>
    <scope>NUCLEOTIDE SEQUENCE [LARGE SCALE GENOMIC DNA]</scope>
</reference>
<keyword evidence="7" id="KW-0030">Aminoacyl-tRNA synthetase</keyword>
<dbReference type="InterPro" id="IPR002305">
    <property type="entry name" value="aa-tRNA-synth_Ic"/>
</dbReference>
<dbReference type="InterPro" id="IPR002306">
    <property type="entry name" value="Trp-tRNA-ligase"/>
</dbReference>
<dbReference type="Gene3D" id="1.10.240.10">
    <property type="entry name" value="Tyrosyl-Transfer RNA Synthetase"/>
    <property type="match status" value="1"/>
</dbReference>
<dbReference type="Pfam" id="PF00579">
    <property type="entry name" value="tRNA-synt_1b"/>
    <property type="match status" value="1"/>
</dbReference>
<organism evidence="10 11">
    <name type="scientific">Durusdinium trenchii</name>
    <dbReference type="NCBI Taxonomy" id="1381693"/>
    <lineage>
        <taxon>Eukaryota</taxon>
        <taxon>Sar</taxon>
        <taxon>Alveolata</taxon>
        <taxon>Dinophyceae</taxon>
        <taxon>Suessiales</taxon>
        <taxon>Symbiodiniaceae</taxon>
        <taxon>Durusdinium</taxon>
    </lineage>
</organism>
<proteinExistence type="inferred from homology"/>
<dbReference type="PANTHER" id="PTHR10055:SF1">
    <property type="entry name" value="TRYPTOPHAN--TRNA LIGASE, CYTOPLASMIC"/>
    <property type="match status" value="1"/>
</dbReference>
<dbReference type="SUPFAM" id="SSF52374">
    <property type="entry name" value="Nucleotidylyl transferase"/>
    <property type="match status" value="1"/>
</dbReference>
<feature type="region of interest" description="Disordered" evidence="9">
    <location>
        <begin position="1"/>
        <end position="29"/>
    </location>
</feature>
<evidence type="ECO:0000256" key="9">
    <source>
        <dbReference type="SAM" id="MobiDB-lite"/>
    </source>
</evidence>
<dbReference type="EMBL" id="CAXAMM010006557">
    <property type="protein sequence ID" value="CAK9011482.1"/>
    <property type="molecule type" value="Genomic_DNA"/>
</dbReference>
<dbReference type="NCBIfam" id="TIGR00233">
    <property type="entry name" value="trpS"/>
    <property type="match status" value="1"/>
</dbReference>
<evidence type="ECO:0000256" key="7">
    <source>
        <dbReference type="ARBA" id="ARBA00023146"/>
    </source>
</evidence>
<comment type="caution">
    <text evidence="10">The sequence shown here is derived from an EMBL/GenBank/DDBJ whole genome shotgun (WGS) entry which is preliminary data.</text>
</comment>